<dbReference type="EMBL" id="AP014854">
    <property type="protein sequence ID" value="BAR97865.1"/>
    <property type="molecule type" value="Genomic_DNA"/>
</dbReference>
<organism evidence="2">
    <name type="scientific">Blastochloris viridis</name>
    <name type="common">Rhodopseudomonas viridis</name>
    <dbReference type="NCBI Taxonomy" id="1079"/>
    <lineage>
        <taxon>Bacteria</taxon>
        <taxon>Pseudomonadati</taxon>
        <taxon>Pseudomonadota</taxon>
        <taxon>Alphaproteobacteria</taxon>
        <taxon>Hyphomicrobiales</taxon>
        <taxon>Blastochloridaceae</taxon>
        <taxon>Blastochloris</taxon>
    </lineage>
</organism>
<dbReference type="AlphaFoldDB" id="A0A182CXF1"/>
<accession>A0A182CXF1</accession>
<proteinExistence type="predicted"/>
<evidence type="ECO:0000313" key="2">
    <source>
        <dbReference type="EMBL" id="BAR97865.1"/>
    </source>
</evidence>
<reference evidence="2" key="1">
    <citation type="journal article" date="2015" name="Genome Announc.">
        <title>Complete Genome Sequence of the Bacteriochlorophyll b-Producing Photosynthetic Bacterium Blastochloris viridis.</title>
        <authorList>
            <person name="Tsukatani Y."/>
            <person name="Hirose Y."/>
            <person name="Harada J."/>
            <person name="Misawa N."/>
            <person name="Mori K."/>
            <person name="Inoue K."/>
            <person name="Tamiaki H."/>
        </authorList>
    </citation>
    <scope>NUCLEOTIDE SEQUENCE [LARGE SCALE GENOMIC DNA]</scope>
    <source>
        <strain evidence="2">DSM 133</strain>
    </source>
</reference>
<sequence length="128" mass="14374">MRQKPRSANDLEPPFRPAGAPPDPVSALDRHSGARHRIRGVLYQDCHRPTSSGPLPPSRSRHCADAVTPRPGQVMRRHRRQPLTRRSWMCDDGRQPPPPDHFRHATTPAITGSPVPACRQVPSTHQQR</sequence>
<gene>
    <name evidence="2" type="ORF">BV133_272</name>
</gene>
<name>A0A182CXF1_BLAVI</name>
<feature type="region of interest" description="Disordered" evidence="1">
    <location>
        <begin position="1"/>
        <end position="128"/>
    </location>
</feature>
<evidence type="ECO:0000256" key="1">
    <source>
        <dbReference type="SAM" id="MobiDB-lite"/>
    </source>
</evidence>
<protein>
    <submittedName>
        <fullName evidence="2">Uncharacterized protein</fullName>
    </submittedName>
</protein>
<feature type="compositionally biased region" description="Pro residues" evidence="1">
    <location>
        <begin position="14"/>
        <end position="24"/>
    </location>
</feature>